<gene>
    <name evidence="1" type="ORF">O6H91_12G043900</name>
</gene>
<evidence type="ECO:0000313" key="2">
    <source>
        <dbReference type="Proteomes" id="UP001162992"/>
    </source>
</evidence>
<sequence>MMGDSVGNRGMRPRKRTRSGSNIETLDSIHSATAAEALSRWVEHNNQTGDRSNKRAPAKGSKKGCMKGKGGPQNSSCKYRGVRQRTWGKWVAEIREPRRGSRLWLGTYPTAEMAALAYDNAARILYGSCARLNLPEHGGCELNTHAASWRPNTFYTSKIDQPVQADDTETTSALTFDSTYNSYTSVLAPQPSASTAESKLLESDTYDDSISSPAKEQGLVATALPAVDDESQPKNLALHSGFGLAGAIERLDDFNGLNCEDLDILLNPAELAELEKDSTYSQIMNSGSRELFTIPEQWEASAQQATINFSNPSAMDANYAPTLHMAMENDPSYFTNYESKDLFYGGACDWSASTSQRQLLGNDNAVRTVFNPATRDLPESNAVAFKSEDVLDPTDLMLATRLSPEASPWQTFGFSPDVDLINGLSNWAPITNEQNENHGSY</sequence>
<protein>
    <submittedName>
        <fullName evidence="1">Uncharacterized protein</fullName>
    </submittedName>
</protein>
<dbReference type="Proteomes" id="UP001162992">
    <property type="component" value="Chromosome 12"/>
</dbReference>
<name>A0ACC2C139_DIPCM</name>
<evidence type="ECO:0000313" key="1">
    <source>
        <dbReference type="EMBL" id="KAJ7535737.1"/>
    </source>
</evidence>
<comment type="caution">
    <text evidence="1">The sequence shown here is derived from an EMBL/GenBank/DDBJ whole genome shotgun (WGS) entry which is preliminary data.</text>
</comment>
<accession>A0ACC2C139</accession>
<dbReference type="EMBL" id="CM055103">
    <property type="protein sequence ID" value="KAJ7535737.1"/>
    <property type="molecule type" value="Genomic_DNA"/>
</dbReference>
<keyword evidence="2" id="KW-1185">Reference proteome</keyword>
<reference evidence="2" key="1">
    <citation type="journal article" date="2024" name="Proc. Natl. Acad. Sci. U.S.A.">
        <title>Extraordinary preservation of gene collinearity over three hundred million years revealed in homosporous lycophytes.</title>
        <authorList>
            <person name="Li C."/>
            <person name="Wickell D."/>
            <person name="Kuo L.Y."/>
            <person name="Chen X."/>
            <person name="Nie B."/>
            <person name="Liao X."/>
            <person name="Peng D."/>
            <person name="Ji J."/>
            <person name="Jenkins J."/>
            <person name="Williams M."/>
            <person name="Shu S."/>
            <person name="Plott C."/>
            <person name="Barry K."/>
            <person name="Rajasekar S."/>
            <person name="Grimwood J."/>
            <person name="Han X."/>
            <person name="Sun S."/>
            <person name="Hou Z."/>
            <person name="He W."/>
            <person name="Dai G."/>
            <person name="Sun C."/>
            <person name="Schmutz J."/>
            <person name="Leebens-Mack J.H."/>
            <person name="Li F.W."/>
            <person name="Wang L."/>
        </authorList>
    </citation>
    <scope>NUCLEOTIDE SEQUENCE [LARGE SCALE GENOMIC DNA]</scope>
    <source>
        <strain evidence="2">cv. PW_Plant_1</strain>
    </source>
</reference>
<organism evidence="1 2">
    <name type="scientific">Diphasiastrum complanatum</name>
    <name type="common">Issler's clubmoss</name>
    <name type="synonym">Lycopodium complanatum</name>
    <dbReference type="NCBI Taxonomy" id="34168"/>
    <lineage>
        <taxon>Eukaryota</taxon>
        <taxon>Viridiplantae</taxon>
        <taxon>Streptophyta</taxon>
        <taxon>Embryophyta</taxon>
        <taxon>Tracheophyta</taxon>
        <taxon>Lycopodiopsida</taxon>
        <taxon>Lycopodiales</taxon>
        <taxon>Lycopodiaceae</taxon>
        <taxon>Lycopodioideae</taxon>
        <taxon>Diphasiastrum</taxon>
    </lineage>
</organism>
<proteinExistence type="predicted"/>